<dbReference type="RefSeq" id="WP_338276973.1">
    <property type="nucleotide sequence ID" value="NZ_BTTX01000002.1"/>
</dbReference>
<organism evidence="1 2">
    <name type="scientific">Corallococcus caeni</name>
    <dbReference type="NCBI Taxonomy" id="3082388"/>
    <lineage>
        <taxon>Bacteria</taxon>
        <taxon>Pseudomonadati</taxon>
        <taxon>Myxococcota</taxon>
        <taxon>Myxococcia</taxon>
        <taxon>Myxococcales</taxon>
        <taxon>Cystobacterineae</taxon>
        <taxon>Myxococcaceae</taxon>
        <taxon>Corallococcus</taxon>
    </lineage>
</organism>
<sequence length="457" mass="48852">MNVDRLRFLFSRALRTSLATPLLLVGCGREPVVVEPPPAKPEPIDVSQHSDVECVNGAPAISDLTIEPPPDSVQLRAIYLRTPPFGLPALHVRTSVGEACATATDPQDCQARLDTLEIQQGFPQTCVFPEGCADDFLAMTRGDEVAAFANAEAVRALLGRIDTPQEAALLAFASGYSLCGWTGDRHGKVRALPDGTFSVIGTQGYACGEGTRLTQHLLGITATGEITEQQRTVLEEGSPLCSIGRRPVGLQDARAGGCEDARGRYFADSARLEAASIHAFLRLREELALHGASPELQDAALASAAEEVRHTGVTARLALRFGATPLPPAVTDLPLRPLDEVLLDNAVEGCVRETYGALVAHHQALHAKDPEIREAMARIAEDETRHAGLSWDIDAWATPHLSAEQRASLQEARRQAISVLRAEVAVPLDAELVADAGLPSPEVAAALLDSLEQELWA</sequence>
<gene>
    <name evidence="1" type="ORF">ASNO1_24310</name>
</gene>
<comment type="caution">
    <text evidence="1">The sequence shown here is derived from an EMBL/GenBank/DDBJ whole genome shotgun (WGS) entry which is preliminary data.</text>
</comment>
<dbReference type="CDD" id="cd00657">
    <property type="entry name" value="Ferritin_like"/>
    <property type="match status" value="1"/>
</dbReference>
<accession>A0ABQ6QSA6</accession>
<dbReference type="EMBL" id="BTTX01000002">
    <property type="protein sequence ID" value="GMU06178.1"/>
    <property type="molecule type" value="Genomic_DNA"/>
</dbReference>
<dbReference type="SUPFAM" id="SSF47240">
    <property type="entry name" value="Ferritin-like"/>
    <property type="match status" value="1"/>
</dbReference>
<proteinExistence type="predicted"/>
<keyword evidence="2" id="KW-1185">Reference proteome</keyword>
<dbReference type="InterPro" id="IPR009078">
    <property type="entry name" value="Ferritin-like_SF"/>
</dbReference>
<evidence type="ECO:0000313" key="2">
    <source>
        <dbReference type="Proteomes" id="UP001342631"/>
    </source>
</evidence>
<dbReference type="Proteomes" id="UP001342631">
    <property type="component" value="Unassembled WGS sequence"/>
</dbReference>
<protein>
    <recommendedName>
        <fullName evidence="3">Ferritin-like domain-containing protein</fullName>
    </recommendedName>
</protein>
<evidence type="ECO:0008006" key="3">
    <source>
        <dbReference type="Google" id="ProtNLM"/>
    </source>
</evidence>
<name>A0ABQ6QSA6_9BACT</name>
<dbReference type="PROSITE" id="PS51257">
    <property type="entry name" value="PROKAR_LIPOPROTEIN"/>
    <property type="match status" value="1"/>
</dbReference>
<evidence type="ECO:0000313" key="1">
    <source>
        <dbReference type="EMBL" id="GMU06178.1"/>
    </source>
</evidence>
<reference evidence="1 2" key="1">
    <citation type="journal article" date="2024" name="Arch. Microbiol.">
        <title>Corallococcus caeni sp. nov., a novel myxobacterium isolated from activated sludge.</title>
        <authorList>
            <person name="Tomita S."/>
            <person name="Nakai R."/>
            <person name="Kuroda K."/>
            <person name="Kurashita H."/>
            <person name="Hatamoto M."/>
            <person name="Yamaguchi T."/>
            <person name="Narihiro T."/>
        </authorList>
    </citation>
    <scope>NUCLEOTIDE SEQUENCE [LARGE SCALE GENOMIC DNA]</scope>
    <source>
        <strain evidence="1 2">NO1</strain>
    </source>
</reference>